<dbReference type="CDD" id="cd11527">
    <property type="entry name" value="NTP-PPase_dUTPase"/>
    <property type="match status" value="1"/>
</dbReference>
<dbReference type="AlphaFoldDB" id="A0A1W1VQV2"/>
<dbReference type="EMBL" id="LT838272">
    <property type="protein sequence ID" value="SMB95600.1"/>
    <property type="molecule type" value="Genomic_DNA"/>
</dbReference>
<organism evidence="1 2">
    <name type="scientific">Thermanaeromonas toyohensis ToBE</name>
    <dbReference type="NCBI Taxonomy" id="698762"/>
    <lineage>
        <taxon>Bacteria</taxon>
        <taxon>Bacillati</taxon>
        <taxon>Bacillota</taxon>
        <taxon>Clostridia</taxon>
        <taxon>Neomoorellales</taxon>
        <taxon>Neomoorellaceae</taxon>
        <taxon>Thermanaeromonas</taxon>
    </lineage>
</organism>
<dbReference type="Gene3D" id="1.10.4010.10">
    <property type="entry name" value="Type II deoxyuridine triphosphatase"/>
    <property type="match status" value="1"/>
</dbReference>
<dbReference type="Pfam" id="PF08761">
    <property type="entry name" value="dUTPase_2"/>
    <property type="match status" value="1"/>
</dbReference>
<evidence type="ECO:0000313" key="1">
    <source>
        <dbReference type="EMBL" id="SMB95600.1"/>
    </source>
</evidence>
<proteinExistence type="predicted"/>
<protein>
    <submittedName>
        <fullName evidence="1">dUTPase</fullName>
    </submittedName>
</protein>
<dbReference type="InterPro" id="IPR014871">
    <property type="entry name" value="dUTPase/dCTP_pyrophosphatase"/>
</dbReference>
<evidence type="ECO:0000313" key="2">
    <source>
        <dbReference type="Proteomes" id="UP000192569"/>
    </source>
</evidence>
<gene>
    <name evidence="1" type="ORF">SAMN00808754_1287</name>
</gene>
<dbReference type="STRING" id="698762.SAMN00808754_1287"/>
<accession>A0A1W1VQV2</accession>
<dbReference type="SUPFAM" id="SSF101386">
    <property type="entry name" value="all-alpha NTP pyrophosphatases"/>
    <property type="match status" value="1"/>
</dbReference>
<dbReference type="RefSeq" id="WP_084664925.1">
    <property type="nucleotide sequence ID" value="NZ_LT838272.1"/>
</dbReference>
<sequence>MDRLQHIFELQAKLDAEIEKNHQLPEQDLSTWVQKETMAIIVELAELLEEVNFKWWKIPHPLNREALKEELADILHFFVSMCLKIGVSAEELYQTYVAKNAENFRRQRGLSSRKGYVRLEGEAK</sequence>
<name>A0A1W1VQV2_9FIRM</name>
<dbReference type="Proteomes" id="UP000192569">
    <property type="component" value="Chromosome I"/>
</dbReference>
<reference evidence="1 2" key="1">
    <citation type="submission" date="2017-04" db="EMBL/GenBank/DDBJ databases">
        <authorList>
            <person name="Afonso C.L."/>
            <person name="Miller P.J."/>
            <person name="Scott M.A."/>
            <person name="Spackman E."/>
            <person name="Goraichik I."/>
            <person name="Dimitrov K.M."/>
            <person name="Suarez D.L."/>
            <person name="Swayne D.E."/>
        </authorList>
    </citation>
    <scope>NUCLEOTIDE SEQUENCE [LARGE SCALE GENOMIC DNA]</scope>
    <source>
        <strain evidence="1 2">ToBE</strain>
    </source>
</reference>
<keyword evidence="2" id="KW-1185">Reference proteome</keyword>